<keyword evidence="3" id="KW-0732">Signal</keyword>
<reference evidence="5" key="1">
    <citation type="submission" date="2022-11" db="UniProtKB">
        <authorList>
            <consortium name="WormBaseParasite"/>
        </authorList>
    </citation>
    <scope>IDENTIFICATION</scope>
</reference>
<feature type="signal peptide" evidence="3">
    <location>
        <begin position="1"/>
        <end position="19"/>
    </location>
</feature>
<evidence type="ECO:0000313" key="4">
    <source>
        <dbReference type="Proteomes" id="UP000887572"/>
    </source>
</evidence>
<sequence length="445" mass="52015">MQLYLSILFLYLVIHKVTATSPSTSERDQHIKTIFAIDMNRRIDGFKTSTIEERMKEMERIEQELSEQLDRAIHLTKILMKLDETEKQISDKFYEKVSISSLSSTNVAMPNRNANINPFRIPNRQPTTTTLSSDQENKREGKSRANTAHESGANHQGQDWTILKVPKQRPNRIDRSTEKAEALSEWKLLMESIVLNLGRLPKYANWTRELVRNEFNMLAEWYQQTMIMNNKMKLMMDQQQSTMIVNHQRIRVIMNQKMLKLVMNRASIRVKMNQKKLNPSIRVTLIQKKLNPSIRVSMNQKKLNPSIRVPMNQKKLNPSIRVTLIQKKLNPSIRVPMNQKKLNPSIRVTLNQKKPNPSIRVSINQKKLNPSIRVSMNPSIRVTMNQKKLNPLIKVTMNQKKLNPSIRVPMNQLQQLIRKKMLQLKMVQRRLPLLANLKRLTVTVN</sequence>
<feature type="compositionally biased region" description="Polar residues" evidence="2">
    <location>
        <begin position="124"/>
        <end position="134"/>
    </location>
</feature>
<accession>A0A914IFD2</accession>
<proteinExistence type="predicted"/>
<evidence type="ECO:0000256" key="2">
    <source>
        <dbReference type="SAM" id="MobiDB-lite"/>
    </source>
</evidence>
<keyword evidence="4" id="KW-1185">Reference proteome</keyword>
<evidence type="ECO:0000256" key="3">
    <source>
        <dbReference type="SAM" id="SignalP"/>
    </source>
</evidence>
<organism evidence="4 5">
    <name type="scientific">Globodera rostochiensis</name>
    <name type="common">Golden nematode worm</name>
    <name type="synonym">Heterodera rostochiensis</name>
    <dbReference type="NCBI Taxonomy" id="31243"/>
    <lineage>
        <taxon>Eukaryota</taxon>
        <taxon>Metazoa</taxon>
        <taxon>Ecdysozoa</taxon>
        <taxon>Nematoda</taxon>
        <taxon>Chromadorea</taxon>
        <taxon>Rhabditida</taxon>
        <taxon>Tylenchina</taxon>
        <taxon>Tylenchomorpha</taxon>
        <taxon>Tylenchoidea</taxon>
        <taxon>Heteroderidae</taxon>
        <taxon>Heteroderinae</taxon>
        <taxon>Globodera</taxon>
    </lineage>
</organism>
<evidence type="ECO:0000313" key="5">
    <source>
        <dbReference type="WBParaSite" id="Gr19_v10_g9375.t1"/>
    </source>
</evidence>
<feature type="compositionally biased region" description="Polar residues" evidence="2">
    <location>
        <begin position="144"/>
        <end position="159"/>
    </location>
</feature>
<feature type="coiled-coil region" evidence="1">
    <location>
        <begin position="48"/>
        <end position="75"/>
    </location>
</feature>
<evidence type="ECO:0000256" key="1">
    <source>
        <dbReference type="SAM" id="Coils"/>
    </source>
</evidence>
<feature type="region of interest" description="Disordered" evidence="2">
    <location>
        <begin position="110"/>
        <end position="159"/>
    </location>
</feature>
<dbReference type="Proteomes" id="UP000887572">
    <property type="component" value="Unplaced"/>
</dbReference>
<dbReference type="WBParaSite" id="Gr19_v10_g9375.t1">
    <property type="protein sequence ID" value="Gr19_v10_g9375.t1"/>
    <property type="gene ID" value="Gr19_v10_g9375"/>
</dbReference>
<feature type="chain" id="PRO_5037089866" evidence="3">
    <location>
        <begin position="20"/>
        <end position="445"/>
    </location>
</feature>
<dbReference type="AlphaFoldDB" id="A0A914IFD2"/>
<protein>
    <submittedName>
        <fullName evidence="5">Uncharacterized protein</fullName>
    </submittedName>
</protein>
<keyword evidence="1" id="KW-0175">Coiled coil</keyword>
<name>A0A914IFD2_GLORO</name>